<evidence type="ECO:0000256" key="15">
    <source>
        <dbReference type="SAM" id="Phobius"/>
    </source>
</evidence>
<dbReference type="Proteomes" id="UP000002035">
    <property type="component" value="Unassembled WGS sequence"/>
</dbReference>
<evidence type="ECO:0000256" key="7">
    <source>
        <dbReference type="ARBA" id="ARBA00022679"/>
    </source>
</evidence>
<evidence type="ECO:0000256" key="5">
    <source>
        <dbReference type="ARBA" id="ARBA00018512"/>
    </source>
</evidence>
<evidence type="ECO:0000256" key="2">
    <source>
        <dbReference type="ARBA" id="ARBA00004922"/>
    </source>
</evidence>
<dbReference type="GO" id="GO:0006488">
    <property type="term" value="P:dolichol-linked oligosaccharide biosynthetic process"/>
    <property type="evidence" value="ECO:0007669"/>
    <property type="project" value="InterPro"/>
</dbReference>
<comment type="similarity">
    <text evidence="3">Belongs to the ALG10 glucosyltransferase family.</text>
</comment>
<dbReference type="InterPro" id="IPR016900">
    <property type="entry name" value="Alg10"/>
</dbReference>
<name>C5FIZ5_ARTOC</name>
<keyword evidence="6" id="KW-0328">Glycosyltransferase</keyword>
<comment type="catalytic activity">
    <reaction evidence="14">
        <text>an alpha-D-Glc-(1-&gt;3)-alpha-D-Glc-(1-&gt;3)-alpha-D-Man-(1-&gt;2)-alpha-D-Man-(1-&gt;2)-alpha-D-Man-(1-&gt;3)-[alpha-D-Man-(1-&gt;2)-alpha-D-Man-(1-&gt;3)-[alpha-D-Man-(1-&gt;2)-alpha-D-Man-(1-&gt;6)]-alpha-D-Man-(1-&gt;6)]-beta-D-Man-(1-&gt;4)-beta-D-GlcNAc-(1-&gt;4)-alpha-D-GlcNAc-diphospho-di-trans,poly-cis-dolichol + a di-trans,poly-cis-dolichyl beta-D-glucosyl phosphate = a alpha-D-Glc-(1-&gt;2)-alpha-D-Glc-(1-&gt;3)-alpha-D-Glc-(1-&gt;3)-alpha-D-Man-(1-&gt;2)-alpha-D-Man-(1-&gt;2)-alpha-D-Man-(1-&gt;3)-[alpha-D-Man-(1-&gt;2)-alpha-D-Man-(1-&gt;3)-[alpha-D-Man-(1-&gt;2)-alpha-D-Man-(1-&gt;6)]-alpha-D-Man-(1-&gt;6)]-beta-D-Man-(1-&gt;4)-beta-D-GlcNAc-(1-&gt;4)-alpha-D-GlcNAc-diphospho-di-trans,poly-cis-dolichol + a di-trans,poly-cis-dolichyl phosphate + H(+)</text>
        <dbReference type="Rhea" id="RHEA:29543"/>
        <dbReference type="Rhea" id="RHEA-COMP:19498"/>
        <dbReference type="Rhea" id="RHEA-COMP:19502"/>
        <dbReference type="Rhea" id="RHEA-COMP:19512"/>
        <dbReference type="Rhea" id="RHEA-COMP:19522"/>
        <dbReference type="ChEBI" id="CHEBI:15378"/>
        <dbReference type="ChEBI" id="CHEBI:57525"/>
        <dbReference type="ChEBI" id="CHEBI:57683"/>
        <dbReference type="ChEBI" id="CHEBI:132522"/>
        <dbReference type="ChEBI" id="CHEBI:132523"/>
        <dbReference type="EC" id="2.4.1.256"/>
    </reaction>
    <physiologicalReaction direction="left-to-right" evidence="14">
        <dbReference type="Rhea" id="RHEA:29544"/>
    </physiologicalReaction>
</comment>
<dbReference type="Pfam" id="PF04922">
    <property type="entry name" value="DIE2_ALG10"/>
    <property type="match status" value="1"/>
</dbReference>
<dbReference type="RefSeq" id="XP_002849210.1">
    <property type="nucleotide sequence ID" value="XM_002849164.1"/>
</dbReference>
<dbReference type="GeneID" id="9229265"/>
<comment type="pathway">
    <text evidence="2">Protein modification; protein glycosylation.</text>
</comment>
<gene>
    <name evidence="16" type="ORF">MCYG_02144</name>
</gene>
<feature type="transmembrane region" description="Helical" evidence="15">
    <location>
        <begin position="386"/>
        <end position="410"/>
    </location>
</feature>
<dbReference type="GO" id="GO:0005789">
    <property type="term" value="C:endoplasmic reticulum membrane"/>
    <property type="evidence" value="ECO:0007669"/>
    <property type="project" value="UniProtKB-SubCell"/>
</dbReference>
<evidence type="ECO:0000256" key="8">
    <source>
        <dbReference type="ARBA" id="ARBA00022692"/>
    </source>
</evidence>
<accession>C5FIZ5</accession>
<evidence type="ECO:0000256" key="12">
    <source>
        <dbReference type="ARBA" id="ARBA00032069"/>
    </source>
</evidence>
<keyword evidence="10 15" id="KW-1133">Transmembrane helix</keyword>
<evidence type="ECO:0000256" key="11">
    <source>
        <dbReference type="ARBA" id="ARBA00023136"/>
    </source>
</evidence>
<evidence type="ECO:0000256" key="1">
    <source>
        <dbReference type="ARBA" id="ARBA00004477"/>
    </source>
</evidence>
<dbReference type="GO" id="GO:0106073">
    <property type="term" value="F:dolichyl pyrophosphate Glc2Man9GlcNAc2 alpha-1,2-glucosyltransferase activity"/>
    <property type="evidence" value="ECO:0007669"/>
    <property type="project" value="UniProtKB-EC"/>
</dbReference>
<comment type="function">
    <text evidence="13">Dol-P-Glc:Glc(2)Man(9)GlcNAc(2)-PP-Dol alpha-1,2-glucosyltransferase that operates in the biosynthetic pathway of dolichol-linked oligosaccharides, the glycan precursors employed in protein asparagine (N)-glycosylation. The assembly of dolichol-linked oligosaccharides begins on the cytosolic side of the endoplasmic reticulum membrane and finishes in its lumen. The sequential addition of sugars to dolichol pyrophosphate produces dolichol-linked oligosaccharides containing fourteen sugars, including two GlcNAcs, nine mannoses and three glucoses. Once assembled, the oligosaccharide is transferred from the lipid to nascent proteins by oligosaccharyltransferases. In the lumen of the endoplasmic reticulum, adds the third and last glucose residue from dolichyl phosphate glucose (Dol-P-Glc) onto the lipid-linked oligosaccharide intermediate Glc(2)Man(9)GlcNAc(2)-PP-Dol to produce Glc(3)Man(9)GlcNAc(2)-PP-Dol.</text>
</comment>
<organism evidence="16 17">
    <name type="scientific">Arthroderma otae (strain ATCC MYA-4605 / CBS 113480)</name>
    <name type="common">Microsporum canis</name>
    <dbReference type="NCBI Taxonomy" id="554155"/>
    <lineage>
        <taxon>Eukaryota</taxon>
        <taxon>Fungi</taxon>
        <taxon>Dikarya</taxon>
        <taxon>Ascomycota</taxon>
        <taxon>Pezizomycotina</taxon>
        <taxon>Eurotiomycetes</taxon>
        <taxon>Eurotiomycetidae</taxon>
        <taxon>Onygenales</taxon>
        <taxon>Arthrodermataceae</taxon>
        <taxon>Microsporum</taxon>
    </lineage>
</organism>
<protein>
    <recommendedName>
        <fullName evidence="5">Dol-P-Glc:Glc(2)Man(9)GlcNAc(2)-PP-Dol alpha-1,2-glucosyltransferase</fullName>
        <ecNumber evidence="4">2.4.1.256</ecNumber>
    </recommendedName>
    <alternativeName>
        <fullName evidence="12">Asparagine-linked glycosylation protein 10</fullName>
    </alternativeName>
</protein>
<evidence type="ECO:0000256" key="6">
    <source>
        <dbReference type="ARBA" id="ARBA00022676"/>
    </source>
</evidence>
<dbReference type="OMA" id="VWDSKIT"/>
<keyword evidence="11 15" id="KW-0472">Membrane</keyword>
<feature type="transmembrane region" description="Helical" evidence="15">
    <location>
        <begin position="293"/>
        <end position="324"/>
    </location>
</feature>
<reference evidence="17" key="1">
    <citation type="journal article" date="2012" name="MBio">
        <title>Comparative genome analysis of Trichophyton rubrum and related dermatophytes reveals candidate genes involved in infection.</title>
        <authorList>
            <person name="Martinez D.A."/>
            <person name="Oliver B.G."/>
            <person name="Graeser Y."/>
            <person name="Goldberg J.M."/>
            <person name="Li W."/>
            <person name="Martinez-Rossi N.M."/>
            <person name="Monod M."/>
            <person name="Shelest E."/>
            <person name="Barton R.C."/>
            <person name="Birch E."/>
            <person name="Brakhage A.A."/>
            <person name="Chen Z."/>
            <person name="Gurr S.J."/>
            <person name="Heiman D."/>
            <person name="Heitman J."/>
            <person name="Kosti I."/>
            <person name="Rossi A."/>
            <person name="Saif S."/>
            <person name="Samalova M."/>
            <person name="Saunders C.W."/>
            <person name="Shea T."/>
            <person name="Summerbell R.C."/>
            <person name="Xu J."/>
            <person name="Young S."/>
            <person name="Zeng Q."/>
            <person name="Birren B.W."/>
            <person name="Cuomo C.A."/>
            <person name="White T.C."/>
        </authorList>
    </citation>
    <scope>NUCLEOTIDE SEQUENCE [LARGE SCALE GENOMIC DNA]</scope>
    <source>
        <strain evidence="17">ATCC MYA-4605 / CBS 113480</strain>
    </source>
</reference>
<evidence type="ECO:0000256" key="10">
    <source>
        <dbReference type="ARBA" id="ARBA00022989"/>
    </source>
</evidence>
<keyword evidence="8 15" id="KW-0812">Transmembrane</keyword>
<comment type="subcellular location">
    <subcellularLocation>
        <location evidence="1">Endoplasmic reticulum membrane</location>
        <topology evidence="1">Multi-pass membrane protein</topology>
    </subcellularLocation>
</comment>
<evidence type="ECO:0000256" key="13">
    <source>
        <dbReference type="ARBA" id="ARBA00044727"/>
    </source>
</evidence>
<dbReference type="PIRSF" id="PIRSF028810">
    <property type="entry name" value="Alpha1_2_glucosyltferase_Alg10"/>
    <property type="match status" value="1"/>
</dbReference>
<evidence type="ECO:0000256" key="3">
    <source>
        <dbReference type="ARBA" id="ARBA00010600"/>
    </source>
</evidence>
<sequence length="591" mass="67009">MDHVIPNVCTTLLAARLMVYWLGKTNTILPDPYLDEVFHVRQAQAYWDHRWKQWDPKITTPPGLYLVSYAITSTSSILFAKPVELSASVLRCINGLVLFNALQFTIRRFLSIRQDKSLAKGETRANPWTLSLNALNICLFPPIFFFSGLYYTDLAALLTVLEVCNIDLGRSLPRNGHDTAKNSLGTTIMQFLSFLVLGLAALVFRQTNIFWVAVFLGGLRVVNTLQARSVVCISSDVWRIIKGSWYLNQIYDPPASDASIEGKASPTDLPGRQPRTNILTDYFKVGFSLAISFVANLSAILVAVLPYLFFLGCFGLFVLVNGSVVLGHKEFHSVGLHLPQMLYIWPYFMFFSWPVILYPWAISVWECICQPDPKNLRQLMNKLPRLGVVLGYLAAMITIVHLNTIVHPFTLADNRHYVFYIFRLLLRHPLIKYAVTPIYLLCGWATIAAFNSRSASISSELAQTPSKQKGSKELDKVQAERSIPSGASIRTSFVLLWLVSTSLSLITAPLVEPRYFIIPWVVWRLHITPLTPRSNDQSANQATAFLTVLEFLPLLTETAWYLLINFVTGYMFLYKGFEWPQEPGKVQRFMW</sequence>
<dbReference type="PANTHER" id="PTHR12989:SF10">
    <property type="entry name" value="DOL-P-GLC:GLC(2)MAN(9)GLCNAC(2)-PP-DOL ALPHA-1,2-GLUCOSYLTRANSFERASE-RELATED"/>
    <property type="match status" value="1"/>
</dbReference>
<keyword evidence="7 16" id="KW-0808">Transferase</keyword>
<dbReference type="eggNOG" id="KOG2642">
    <property type="taxonomic scope" value="Eukaryota"/>
</dbReference>
<dbReference type="AlphaFoldDB" id="C5FIZ5"/>
<dbReference type="UniPathway" id="UPA00378"/>
<dbReference type="EC" id="2.4.1.256" evidence="4"/>
<keyword evidence="9" id="KW-0256">Endoplasmic reticulum</keyword>
<evidence type="ECO:0000256" key="9">
    <source>
        <dbReference type="ARBA" id="ARBA00022824"/>
    </source>
</evidence>
<dbReference type="EMBL" id="DS995702">
    <property type="protein sequence ID" value="EEQ29325.1"/>
    <property type="molecule type" value="Genomic_DNA"/>
</dbReference>
<evidence type="ECO:0000256" key="14">
    <source>
        <dbReference type="ARBA" id="ARBA00048064"/>
    </source>
</evidence>
<evidence type="ECO:0000313" key="17">
    <source>
        <dbReference type="Proteomes" id="UP000002035"/>
    </source>
</evidence>
<keyword evidence="17" id="KW-1185">Reference proteome</keyword>
<dbReference type="STRING" id="554155.C5FIZ5"/>
<dbReference type="PANTHER" id="PTHR12989">
    <property type="entry name" value="ALPHA-1,2-GLUCOSYLTRANSFERASE ALG10"/>
    <property type="match status" value="1"/>
</dbReference>
<proteinExistence type="inferred from homology"/>
<dbReference type="OrthoDB" id="4769at2759"/>
<dbReference type="VEuPathDB" id="FungiDB:MCYG_02144"/>
<evidence type="ECO:0000313" key="16">
    <source>
        <dbReference type="EMBL" id="EEQ29325.1"/>
    </source>
</evidence>
<feature type="transmembrane region" description="Helical" evidence="15">
    <location>
        <begin position="191"/>
        <end position="219"/>
    </location>
</feature>
<feature type="transmembrane region" description="Helical" evidence="15">
    <location>
        <begin position="430"/>
        <end position="450"/>
    </location>
</feature>
<evidence type="ECO:0000256" key="4">
    <source>
        <dbReference type="ARBA" id="ARBA00011967"/>
    </source>
</evidence>
<feature type="transmembrane region" description="Helical" evidence="15">
    <location>
        <begin position="344"/>
        <end position="365"/>
    </location>
</feature>
<dbReference type="HOGENOM" id="CLU_017053_0_0_1"/>
<feature type="transmembrane region" description="Helical" evidence="15">
    <location>
        <begin position="127"/>
        <end position="151"/>
    </location>
</feature>